<proteinExistence type="inferred from homology"/>
<evidence type="ECO:0000256" key="11">
    <source>
        <dbReference type="ARBA" id="ARBA00075328"/>
    </source>
</evidence>
<keyword evidence="2 14" id="KW-0808">Transferase</keyword>
<dbReference type="InterPro" id="IPR000594">
    <property type="entry name" value="ThiF_NAD_FAD-bd"/>
</dbReference>
<evidence type="ECO:0000256" key="5">
    <source>
        <dbReference type="ARBA" id="ARBA00052218"/>
    </source>
</evidence>
<dbReference type="CDD" id="cd00757">
    <property type="entry name" value="ThiF_MoeB_HesA_family"/>
    <property type="match status" value="1"/>
</dbReference>
<organism evidence="14 15">
    <name type="scientific">Pedobacter duraquae</name>
    <dbReference type="NCBI Taxonomy" id="425511"/>
    <lineage>
        <taxon>Bacteria</taxon>
        <taxon>Pseudomonadati</taxon>
        <taxon>Bacteroidota</taxon>
        <taxon>Sphingobacteriia</taxon>
        <taxon>Sphingobacteriales</taxon>
        <taxon>Sphingobacteriaceae</taxon>
        <taxon>Pedobacter</taxon>
    </lineage>
</organism>
<dbReference type="Pfam" id="PF00581">
    <property type="entry name" value="Rhodanese"/>
    <property type="match status" value="1"/>
</dbReference>
<dbReference type="GO" id="GO:0005829">
    <property type="term" value="C:cytosol"/>
    <property type="evidence" value="ECO:0007669"/>
    <property type="project" value="TreeGrafter"/>
</dbReference>
<dbReference type="InterPro" id="IPR045886">
    <property type="entry name" value="ThiF/MoeB/HesA"/>
</dbReference>
<evidence type="ECO:0000256" key="4">
    <source>
        <dbReference type="ARBA" id="ARBA00022840"/>
    </source>
</evidence>
<dbReference type="EC" id="2.7.7.80" evidence="8"/>
<dbReference type="CDD" id="cd00158">
    <property type="entry name" value="RHOD"/>
    <property type="match status" value="1"/>
</dbReference>
<evidence type="ECO:0000259" key="13">
    <source>
        <dbReference type="PROSITE" id="PS50206"/>
    </source>
</evidence>
<protein>
    <recommendedName>
        <fullName evidence="9">Molybdopterin-synthase adenylyltransferase</fullName>
        <ecNumber evidence="8">2.7.7.80</ecNumber>
    </recommendedName>
    <alternativeName>
        <fullName evidence="12">MoaD protein adenylase</fullName>
    </alternativeName>
    <alternativeName>
        <fullName evidence="10">Molybdopterin-converting factor subunit 1 adenylase</fullName>
    </alternativeName>
    <alternativeName>
        <fullName evidence="11">Sulfur carrier protein MoaD adenylyltransferase</fullName>
    </alternativeName>
</protein>
<comment type="similarity">
    <text evidence="1">Belongs to the HesA/MoeB/ThiF family.</text>
</comment>
<dbReference type="OrthoDB" id="9804286at2"/>
<evidence type="ECO:0000313" key="14">
    <source>
        <dbReference type="EMBL" id="TDO19567.1"/>
    </source>
</evidence>
<dbReference type="GO" id="GO:0061605">
    <property type="term" value="F:molybdopterin-synthase adenylyltransferase activity"/>
    <property type="evidence" value="ECO:0007669"/>
    <property type="project" value="UniProtKB-EC"/>
</dbReference>
<name>A0A4R6IDA0_9SPHI</name>
<keyword evidence="3" id="KW-0547">Nucleotide-binding</keyword>
<evidence type="ECO:0000256" key="8">
    <source>
        <dbReference type="ARBA" id="ARBA00066884"/>
    </source>
</evidence>
<dbReference type="RefSeq" id="WP_133558794.1">
    <property type="nucleotide sequence ID" value="NZ_SNWM01000006.1"/>
</dbReference>
<keyword evidence="15" id="KW-1185">Reference proteome</keyword>
<dbReference type="GO" id="GO:0008641">
    <property type="term" value="F:ubiquitin-like modifier activating enzyme activity"/>
    <property type="evidence" value="ECO:0007669"/>
    <property type="project" value="InterPro"/>
</dbReference>
<gene>
    <name evidence="14" type="ORF">CLV32_4189</name>
</gene>
<evidence type="ECO:0000256" key="1">
    <source>
        <dbReference type="ARBA" id="ARBA00009919"/>
    </source>
</evidence>
<dbReference type="PROSITE" id="PS50206">
    <property type="entry name" value="RHODANESE_3"/>
    <property type="match status" value="1"/>
</dbReference>
<dbReference type="AlphaFoldDB" id="A0A4R6IDA0"/>
<sequence>MDKERYSRHLNLKNFGESRQQKLLDAKVLVIGAGGLGCPVLQYLTAAGVGEIGIADGDTVSLSNLQRQVLYTVDDISLPKAVQAAIRLQRLNPDIVIHTHVLHVDAANALELIRYYDIVVDGTDNFASRYLINDACVLLEKPLVYGAVYQYEGQVAVFNVADILGIKTNYRDLFATPPSAVDAPDCNDTGVIGVLPGIIGVLQATEVIKLITGIGKALINQLLTWSVVSATAYTVQLQENPEAKAFIPADQAAFRATDYDWLCSTQITGVEQIGPISFVQLTTEADVLFIDVRESGEQPEAHFPHLQIPLSRFKENLLSIHKNKVVLFCQSGKRSLQAAQIIRDSFGESKKVYSLTGGILTLIE</sequence>
<keyword evidence="14" id="KW-0548">Nucleotidyltransferase</keyword>
<dbReference type="InterPro" id="IPR036873">
    <property type="entry name" value="Rhodanese-like_dom_sf"/>
</dbReference>
<dbReference type="PANTHER" id="PTHR10953:SF102">
    <property type="entry name" value="ADENYLYLTRANSFERASE AND SULFURTRANSFERASE MOCS3"/>
    <property type="match status" value="1"/>
</dbReference>
<dbReference type="PANTHER" id="PTHR10953">
    <property type="entry name" value="UBIQUITIN-ACTIVATING ENZYME E1"/>
    <property type="match status" value="1"/>
</dbReference>
<dbReference type="EMBL" id="SNWM01000006">
    <property type="protein sequence ID" value="TDO19567.1"/>
    <property type="molecule type" value="Genomic_DNA"/>
</dbReference>
<dbReference type="Proteomes" id="UP000295499">
    <property type="component" value="Unassembled WGS sequence"/>
</dbReference>
<evidence type="ECO:0000256" key="9">
    <source>
        <dbReference type="ARBA" id="ARBA00073635"/>
    </source>
</evidence>
<evidence type="ECO:0000256" key="7">
    <source>
        <dbReference type="ARBA" id="ARBA00063809"/>
    </source>
</evidence>
<comment type="catalytic activity">
    <reaction evidence="5">
        <text>[molybdopterin-synthase sulfur-carrier protein]-C-terminal Gly-Gly + ATP + H(+) = [molybdopterin-synthase sulfur-carrier protein]-C-terminal Gly-Gly-AMP + diphosphate</text>
        <dbReference type="Rhea" id="RHEA:43616"/>
        <dbReference type="Rhea" id="RHEA-COMP:12159"/>
        <dbReference type="Rhea" id="RHEA-COMP:12202"/>
        <dbReference type="ChEBI" id="CHEBI:15378"/>
        <dbReference type="ChEBI" id="CHEBI:30616"/>
        <dbReference type="ChEBI" id="CHEBI:33019"/>
        <dbReference type="ChEBI" id="CHEBI:90618"/>
        <dbReference type="ChEBI" id="CHEBI:90778"/>
        <dbReference type="EC" id="2.7.7.80"/>
    </reaction>
</comment>
<evidence type="ECO:0000256" key="3">
    <source>
        <dbReference type="ARBA" id="ARBA00022741"/>
    </source>
</evidence>
<reference evidence="14 15" key="1">
    <citation type="submission" date="2019-03" db="EMBL/GenBank/DDBJ databases">
        <title>Genomic Encyclopedia of Archaeal and Bacterial Type Strains, Phase II (KMG-II): from individual species to whole genera.</title>
        <authorList>
            <person name="Goeker M."/>
        </authorList>
    </citation>
    <scope>NUCLEOTIDE SEQUENCE [LARGE SCALE GENOMIC DNA]</scope>
    <source>
        <strain evidence="14 15">DSM 19034</strain>
    </source>
</reference>
<dbReference type="Gene3D" id="3.40.250.10">
    <property type="entry name" value="Rhodanese-like domain"/>
    <property type="match status" value="1"/>
</dbReference>
<dbReference type="FunFam" id="3.40.50.720:FF:000033">
    <property type="entry name" value="Adenylyltransferase and sulfurtransferase MOCS3"/>
    <property type="match status" value="1"/>
</dbReference>
<comment type="subunit">
    <text evidence="7">Homodimer. Forms a stable heterotetrameric complex of 2 MoeB and 2 MoaD during adenylation of MoaD.</text>
</comment>
<evidence type="ECO:0000256" key="2">
    <source>
        <dbReference type="ARBA" id="ARBA00022679"/>
    </source>
</evidence>
<accession>A0A4R6IDA0</accession>
<comment type="function">
    <text evidence="6">Catalyzes the adenylation by ATP of the carboxyl group of the C-terminal glycine of sulfur carrier protein MoaD.</text>
</comment>
<evidence type="ECO:0000256" key="10">
    <source>
        <dbReference type="ARBA" id="ARBA00075110"/>
    </source>
</evidence>
<evidence type="ECO:0000256" key="12">
    <source>
        <dbReference type="ARBA" id="ARBA00078531"/>
    </source>
</evidence>
<dbReference type="SUPFAM" id="SSF69572">
    <property type="entry name" value="Activating enzymes of the ubiquitin-like proteins"/>
    <property type="match status" value="1"/>
</dbReference>
<dbReference type="InterPro" id="IPR001763">
    <property type="entry name" value="Rhodanese-like_dom"/>
</dbReference>
<dbReference type="Gene3D" id="3.40.50.720">
    <property type="entry name" value="NAD(P)-binding Rossmann-like Domain"/>
    <property type="match status" value="1"/>
</dbReference>
<dbReference type="InterPro" id="IPR035985">
    <property type="entry name" value="Ubiquitin-activating_enz"/>
</dbReference>
<dbReference type="GO" id="GO:0004792">
    <property type="term" value="F:thiosulfate-cyanide sulfurtransferase activity"/>
    <property type="evidence" value="ECO:0007669"/>
    <property type="project" value="TreeGrafter"/>
</dbReference>
<dbReference type="GO" id="GO:0008146">
    <property type="term" value="F:sulfotransferase activity"/>
    <property type="evidence" value="ECO:0007669"/>
    <property type="project" value="TreeGrafter"/>
</dbReference>
<evidence type="ECO:0000313" key="15">
    <source>
        <dbReference type="Proteomes" id="UP000295499"/>
    </source>
</evidence>
<dbReference type="GO" id="GO:0005524">
    <property type="term" value="F:ATP binding"/>
    <property type="evidence" value="ECO:0007669"/>
    <property type="project" value="UniProtKB-KW"/>
</dbReference>
<evidence type="ECO:0000256" key="6">
    <source>
        <dbReference type="ARBA" id="ARBA00055169"/>
    </source>
</evidence>
<feature type="domain" description="Rhodanese" evidence="13">
    <location>
        <begin position="283"/>
        <end position="364"/>
    </location>
</feature>
<keyword evidence="4" id="KW-0067">ATP-binding</keyword>
<dbReference type="Pfam" id="PF00899">
    <property type="entry name" value="ThiF"/>
    <property type="match status" value="1"/>
</dbReference>
<comment type="caution">
    <text evidence="14">The sequence shown here is derived from an EMBL/GenBank/DDBJ whole genome shotgun (WGS) entry which is preliminary data.</text>
</comment>